<dbReference type="GO" id="GO:0097193">
    <property type="term" value="P:intrinsic apoptotic signaling pathway"/>
    <property type="evidence" value="ECO:0007669"/>
    <property type="project" value="InterPro"/>
</dbReference>
<evidence type="ECO:0000313" key="8">
    <source>
        <dbReference type="EMBL" id="ORY78412.1"/>
    </source>
</evidence>
<accession>A0A1Y2F3G7</accession>
<evidence type="ECO:0000256" key="7">
    <source>
        <dbReference type="SAM" id="MobiDB-lite"/>
    </source>
</evidence>
<dbReference type="Proteomes" id="UP000193467">
    <property type="component" value="Unassembled WGS sequence"/>
</dbReference>
<evidence type="ECO:0000256" key="3">
    <source>
        <dbReference type="ARBA" id="ARBA00022792"/>
    </source>
</evidence>
<evidence type="ECO:0000256" key="2">
    <source>
        <dbReference type="ARBA" id="ARBA00005453"/>
    </source>
</evidence>
<dbReference type="EMBL" id="MCGR01000029">
    <property type="protein sequence ID" value="ORY78412.1"/>
    <property type="molecule type" value="Genomic_DNA"/>
</dbReference>
<evidence type="ECO:0000256" key="1">
    <source>
        <dbReference type="ARBA" id="ARBA00004443"/>
    </source>
</evidence>
<dbReference type="InParanoid" id="A0A1Y2F3G7"/>
<comment type="similarity">
    <text evidence="2">Belongs to the COA8 family.</text>
</comment>
<feature type="region of interest" description="Disordered" evidence="7">
    <location>
        <begin position="1"/>
        <end position="29"/>
    </location>
</feature>
<comment type="caution">
    <text evidence="8">The sequence shown here is derived from an EMBL/GenBank/DDBJ whole genome shotgun (WGS) entry which is preliminary data.</text>
</comment>
<dbReference type="AlphaFoldDB" id="A0A1Y2F3G7"/>
<evidence type="ECO:0000256" key="4">
    <source>
        <dbReference type="ARBA" id="ARBA00022946"/>
    </source>
</evidence>
<keyword evidence="5" id="KW-0496">Mitochondrion</keyword>
<dbReference type="Pfam" id="PF10231">
    <property type="entry name" value="COA8"/>
    <property type="match status" value="1"/>
</dbReference>
<dbReference type="PANTHER" id="PTHR31107:SF2">
    <property type="entry name" value="CYTOCHROME C OXIDASE ASSEMBLY FACTOR 8"/>
    <property type="match status" value="1"/>
</dbReference>
<keyword evidence="9" id="KW-1185">Reference proteome</keyword>
<dbReference type="InterPro" id="IPR018796">
    <property type="entry name" value="COA8"/>
</dbReference>
<feature type="region of interest" description="Disordered" evidence="7">
    <location>
        <begin position="60"/>
        <end position="89"/>
    </location>
</feature>
<evidence type="ECO:0000256" key="6">
    <source>
        <dbReference type="ARBA" id="ARBA00023136"/>
    </source>
</evidence>
<feature type="compositionally biased region" description="Polar residues" evidence="7">
    <location>
        <begin position="60"/>
        <end position="69"/>
    </location>
</feature>
<sequence>MKSCSTSLSAVRSVPRRRQRTSLLHSTLPPSVDLIGPPCPLSNLRPVYYTPLFPSLHSPPSISKNQHPYSPQEFASSSASSSAQGDTRQQHLQLLKHQFNQDFWARTNTAFLKARDNYVANLPPSSSTTSGTSISDVDLAPFYAQHLASTKKVYAEYNRQLWKAQAALLWPALKAVARSWKWRWEVWKAGGEK</sequence>
<proteinExistence type="inferred from homology"/>
<protein>
    <submittedName>
        <fullName evidence="8">Uncharacterized protein</fullName>
    </submittedName>
</protein>
<keyword evidence="4" id="KW-0809">Transit peptide</keyword>
<evidence type="ECO:0000256" key="5">
    <source>
        <dbReference type="ARBA" id="ARBA00023128"/>
    </source>
</evidence>
<dbReference type="OrthoDB" id="6246201at2759"/>
<keyword evidence="3" id="KW-0999">Mitochondrion inner membrane</keyword>
<dbReference type="GO" id="GO:0005743">
    <property type="term" value="C:mitochondrial inner membrane"/>
    <property type="evidence" value="ECO:0007669"/>
    <property type="project" value="UniProtKB-SubCell"/>
</dbReference>
<name>A0A1Y2F3G7_9BASI</name>
<gene>
    <name evidence="8" type="ORF">BCR35DRAFT_101820</name>
</gene>
<evidence type="ECO:0000313" key="9">
    <source>
        <dbReference type="Proteomes" id="UP000193467"/>
    </source>
</evidence>
<dbReference type="PANTHER" id="PTHR31107">
    <property type="entry name" value="APOPTOGENIC PROTEIN 1, MITOCHONDRIAL"/>
    <property type="match status" value="1"/>
</dbReference>
<reference evidence="8 9" key="1">
    <citation type="submission" date="2016-07" db="EMBL/GenBank/DDBJ databases">
        <title>Pervasive Adenine N6-methylation of Active Genes in Fungi.</title>
        <authorList>
            <consortium name="DOE Joint Genome Institute"/>
            <person name="Mondo S.J."/>
            <person name="Dannebaum R.O."/>
            <person name="Kuo R.C."/>
            <person name="Labutti K."/>
            <person name="Haridas S."/>
            <person name="Kuo A."/>
            <person name="Salamov A."/>
            <person name="Ahrendt S.R."/>
            <person name="Lipzen A."/>
            <person name="Sullivan W."/>
            <person name="Andreopoulos W.B."/>
            <person name="Clum A."/>
            <person name="Lindquist E."/>
            <person name="Daum C."/>
            <person name="Ramamoorthy G.K."/>
            <person name="Gryganskyi A."/>
            <person name="Culley D."/>
            <person name="Magnuson J.K."/>
            <person name="James T.Y."/>
            <person name="O'Malley M.A."/>
            <person name="Stajich J.E."/>
            <person name="Spatafora J.W."/>
            <person name="Visel A."/>
            <person name="Grigoriev I.V."/>
        </authorList>
    </citation>
    <scope>NUCLEOTIDE SEQUENCE [LARGE SCALE GENOMIC DNA]</scope>
    <source>
        <strain evidence="8 9">62-1032</strain>
    </source>
</reference>
<organism evidence="8 9">
    <name type="scientific">Leucosporidium creatinivorum</name>
    <dbReference type="NCBI Taxonomy" id="106004"/>
    <lineage>
        <taxon>Eukaryota</taxon>
        <taxon>Fungi</taxon>
        <taxon>Dikarya</taxon>
        <taxon>Basidiomycota</taxon>
        <taxon>Pucciniomycotina</taxon>
        <taxon>Microbotryomycetes</taxon>
        <taxon>Leucosporidiales</taxon>
        <taxon>Leucosporidium</taxon>
    </lineage>
</organism>
<comment type="subcellular location">
    <subcellularLocation>
        <location evidence="1">Mitochondrion inner membrane</location>
        <topology evidence="1">Peripheral membrane protein</topology>
        <orientation evidence="1">Matrix side</orientation>
    </subcellularLocation>
</comment>
<feature type="compositionally biased region" description="Polar residues" evidence="7">
    <location>
        <begin position="1"/>
        <end position="10"/>
    </location>
</feature>
<keyword evidence="6" id="KW-0472">Membrane</keyword>